<evidence type="ECO:0000256" key="1">
    <source>
        <dbReference type="ARBA" id="ARBA00007179"/>
    </source>
</evidence>
<keyword evidence="4" id="KW-1185">Reference proteome</keyword>
<dbReference type="GO" id="GO:0005886">
    <property type="term" value="C:plasma membrane"/>
    <property type="evidence" value="ECO:0007669"/>
    <property type="project" value="TreeGrafter"/>
</dbReference>
<dbReference type="Pfam" id="PF05147">
    <property type="entry name" value="LANC_like"/>
    <property type="match status" value="1"/>
</dbReference>
<dbReference type="PRINTS" id="PR01950">
    <property type="entry name" value="LANCSUPER"/>
</dbReference>
<feature type="binding site" evidence="2">
    <location>
        <position position="331"/>
    </location>
    <ligand>
        <name>Zn(2+)</name>
        <dbReference type="ChEBI" id="CHEBI:29105"/>
    </ligand>
</feature>
<accession>A0A7R9QMW1</accession>
<evidence type="ECO:0000256" key="2">
    <source>
        <dbReference type="PIRSR" id="PIRSR607822-1"/>
    </source>
</evidence>
<dbReference type="EMBL" id="CAJPVJ010004597">
    <property type="protein sequence ID" value="CAG2168758.1"/>
    <property type="molecule type" value="Genomic_DNA"/>
</dbReference>
<dbReference type="CDD" id="cd04794">
    <property type="entry name" value="euk_LANCL"/>
    <property type="match status" value="1"/>
</dbReference>
<dbReference type="InterPro" id="IPR012341">
    <property type="entry name" value="6hp_glycosidase-like_sf"/>
</dbReference>
<keyword evidence="2" id="KW-0479">Metal-binding</keyword>
<reference evidence="3" key="1">
    <citation type="submission" date="2020-11" db="EMBL/GenBank/DDBJ databases">
        <authorList>
            <person name="Tran Van P."/>
        </authorList>
    </citation>
    <scope>NUCLEOTIDE SEQUENCE</scope>
</reference>
<dbReference type="Proteomes" id="UP000728032">
    <property type="component" value="Unassembled WGS sequence"/>
</dbReference>
<sequence>MSEKRYFINPYQDFGPSDGVLDATGDELNGRVKEDLMKNFTKLLKSFEDEVNETINPNDSSVYTGSTGYALLYLHLALVFNDHKLLDKAIAYTEPLVDTSGKRRLTYITGDSGVHTINAYIHYLKANQNESNISLRKLKKLVVCFADNETQTDVCDELLYGRSGFLYSLLFVRKFIQTSHEIIEDQDIRAVVDAIIKSGQRTAKRDKVSDRCPLMYYWHQKQYIGAAHGLMGIMSLLLEAKSYLTDEELDKCVKPTIDYILSLRMPSGNYPSSLSNPYDRLVHWCHGSAGAVNLFALAYEVFKEERYLMAAKDCGEHVWEKGLLVKGYGLCHGTAGNGYAFLRLYQLTGEEKYVFRAVKFGQWCCAYGEHGCHKPDHPLSMFEGLAGTLYYLTDLLQPKNSRFPGYQIS</sequence>
<dbReference type="PANTHER" id="PTHR12736">
    <property type="entry name" value="LANC-LIKE PROTEIN"/>
    <property type="match status" value="1"/>
</dbReference>
<dbReference type="GO" id="GO:0031179">
    <property type="term" value="P:peptide modification"/>
    <property type="evidence" value="ECO:0007669"/>
    <property type="project" value="InterPro"/>
</dbReference>
<keyword evidence="2" id="KW-0862">Zinc</keyword>
<dbReference type="PRINTS" id="PR01951">
    <property type="entry name" value="LANCEUKARYTE"/>
</dbReference>
<dbReference type="GO" id="GO:0005975">
    <property type="term" value="P:carbohydrate metabolic process"/>
    <property type="evidence" value="ECO:0007669"/>
    <property type="project" value="InterPro"/>
</dbReference>
<dbReference type="SMART" id="SM01260">
    <property type="entry name" value="LANC_like"/>
    <property type="match status" value="1"/>
</dbReference>
<dbReference type="PANTHER" id="PTHR12736:SF21">
    <property type="entry name" value="LANC-LIKE PROTEIN 2"/>
    <property type="match status" value="1"/>
</dbReference>
<name>A0A7R9QMW1_9ACAR</name>
<organism evidence="3">
    <name type="scientific">Oppiella nova</name>
    <dbReference type="NCBI Taxonomy" id="334625"/>
    <lineage>
        <taxon>Eukaryota</taxon>
        <taxon>Metazoa</taxon>
        <taxon>Ecdysozoa</taxon>
        <taxon>Arthropoda</taxon>
        <taxon>Chelicerata</taxon>
        <taxon>Arachnida</taxon>
        <taxon>Acari</taxon>
        <taxon>Acariformes</taxon>
        <taxon>Sarcoptiformes</taxon>
        <taxon>Oribatida</taxon>
        <taxon>Brachypylina</taxon>
        <taxon>Oppioidea</taxon>
        <taxon>Oppiidae</taxon>
        <taxon>Oppiella</taxon>
    </lineage>
</organism>
<dbReference type="InterPro" id="IPR007822">
    <property type="entry name" value="LANC-like"/>
</dbReference>
<feature type="binding site" evidence="2">
    <location>
        <position position="332"/>
    </location>
    <ligand>
        <name>Zn(2+)</name>
        <dbReference type="ChEBI" id="CHEBI:29105"/>
    </ligand>
</feature>
<evidence type="ECO:0000313" key="3">
    <source>
        <dbReference type="EMBL" id="CAD7651312.1"/>
    </source>
</evidence>
<protein>
    <recommendedName>
        <fullName evidence="5">LanC-like protein 2</fullName>
    </recommendedName>
</protein>
<dbReference type="OrthoDB" id="10257263at2759"/>
<dbReference type="EMBL" id="OC919422">
    <property type="protein sequence ID" value="CAD7651312.1"/>
    <property type="molecule type" value="Genomic_DNA"/>
</dbReference>
<dbReference type="GO" id="GO:0046872">
    <property type="term" value="F:metal ion binding"/>
    <property type="evidence" value="ECO:0007669"/>
    <property type="project" value="UniProtKB-KW"/>
</dbReference>
<dbReference type="AlphaFoldDB" id="A0A7R9QMW1"/>
<dbReference type="InterPro" id="IPR020464">
    <property type="entry name" value="LanC-like_prot_euk"/>
</dbReference>
<evidence type="ECO:0000313" key="4">
    <source>
        <dbReference type="Proteomes" id="UP000728032"/>
    </source>
</evidence>
<evidence type="ECO:0008006" key="5">
    <source>
        <dbReference type="Google" id="ProtNLM"/>
    </source>
</evidence>
<feature type="binding site" evidence="2">
    <location>
        <position position="285"/>
    </location>
    <ligand>
        <name>Zn(2+)</name>
        <dbReference type="ChEBI" id="CHEBI:29105"/>
    </ligand>
</feature>
<dbReference type="Gene3D" id="1.50.10.10">
    <property type="match status" value="1"/>
</dbReference>
<proteinExistence type="inferred from homology"/>
<gene>
    <name evidence="3" type="ORF">ONB1V03_LOCUS8242</name>
</gene>
<dbReference type="SUPFAM" id="SSF158745">
    <property type="entry name" value="LanC-like"/>
    <property type="match status" value="1"/>
</dbReference>
<comment type="similarity">
    <text evidence="1">Belongs to the LanC-like protein family.</text>
</comment>